<name>A0A382TD89_9ZZZZ</name>
<gene>
    <name evidence="3" type="ORF">METZ01_LOCUS372281</name>
</gene>
<dbReference type="InterPro" id="IPR011004">
    <property type="entry name" value="Trimer_LpxA-like_sf"/>
</dbReference>
<evidence type="ECO:0000259" key="2">
    <source>
        <dbReference type="Pfam" id="PF17836"/>
    </source>
</evidence>
<dbReference type="SUPFAM" id="SSF51161">
    <property type="entry name" value="Trimeric LpxA-like enzymes"/>
    <property type="match status" value="1"/>
</dbReference>
<dbReference type="InterPro" id="IPR041561">
    <property type="entry name" value="PglD_N"/>
</dbReference>
<dbReference type="AlphaFoldDB" id="A0A382TD89"/>
<sequence>MKSKKIFIFSAGGSGRSILRLIQEINADQPIWEVIGYVDPDPNLHGAKLDSLRVYKQDELVESNEFFGACGVLDPKLRKKIVTNEIFSKGYQLPTLIHPNVQKSEDVVIKPGTIIFGGVNINFNVRIGGCVHIGFNCDIGHDVKIGEFASIMPSCTIHGSIGSGTTIGAGTNIHQAISVGNNAIVGIGSAITKNVDDDVSITDFPRKIIRNLKE</sequence>
<dbReference type="Gene3D" id="2.160.10.10">
    <property type="entry name" value="Hexapeptide repeat proteins"/>
    <property type="match status" value="1"/>
</dbReference>
<dbReference type="PANTHER" id="PTHR43300">
    <property type="entry name" value="ACETYLTRANSFERASE"/>
    <property type="match status" value="1"/>
</dbReference>
<keyword evidence="1" id="KW-0808">Transferase</keyword>
<evidence type="ECO:0000313" key="3">
    <source>
        <dbReference type="EMBL" id="SVD19427.1"/>
    </source>
</evidence>
<proteinExistence type="predicted"/>
<feature type="domain" description="PglD N-terminal" evidence="2">
    <location>
        <begin position="5"/>
        <end position="83"/>
    </location>
</feature>
<dbReference type="GO" id="GO:0016740">
    <property type="term" value="F:transferase activity"/>
    <property type="evidence" value="ECO:0007669"/>
    <property type="project" value="UniProtKB-KW"/>
</dbReference>
<reference evidence="3" key="1">
    <citation type="submission" date="2018-05" db="EMBL/GenBank/DDBJ databases">
        <authorList>
            <person name="Lanie J.A."/>
            <person name="Ng W.-L."/>
            <person name="Kazmierczak K.M."/>
            <person name="Andrzejewski T.M."/>
            <person name="Davidsen T.M."/>
            <person name="Wayne K.J."/>
            <person name="Tettelin H."/>
            <person name="Glass J.I."/>
            <person name="Rusch D."/>
            <person name="Podicherti R."/>
            <person name="Tsui H.-C.T."/>
            <person name="Winkler M.E."/>
        </authorList>
    </citation>
    <scope>NUCLEOTIDE SEQUENCE</scope>
</reference>
<evidence type="ECO:0000256" key="1">
    <source>
        <dbReference type="ARBA" id="ARBA00022679"/>
    </source>
</evidence>
<dbReference type="InterPro" id="IPR018357">
    <property type="entry name" value="Hexapep_transf_CS"/>
</dbReference>
<dbReference type="InterPro" id="IPR020019">
    <property type="entry name" value="AcTrfase_PglD-like"/>
</dbReference>
<accession>A0A382TD89</accession>
<dbReference type="PANTHER" id="PTHR43300:SF7">
    <property type="entry name" value="UDP-N-ACETYLBACILLOSAMINE N-ACETYLTRANSFERASE"/>
    <property type="match status" value="1"/>
</dbReference>
<dbReference type="InterPro" id="IPR050179">
    <property type="entry name" value="Trans_hexapeptide_repeat"/>
</dbReference>
<protein>
    <recommendedName>
        <fullName evidence="2">PglD N-terminal domain-containing protein</fullName>
    </recommendedName>
</protein>
<dbReference type="Pfam" id="PF17836">
    <property type="entry name" value="PglD_N"/>
    <property type="match status" value="1"/>
</dbReference>
<dbReference type="Gene3D" id="3.40.50.20">
    <property type="match status" value="1"/>
</dbReference>
<dbReference type="PROSITE" id="PS00101">
    <property type="entry name" value="HEXAPEP_TRANSFERASES"/>
    <property type="match status" value="1"/>
</dbReference>
<organism evidence="3">
    <name type="scientific">marine metagenome</name>
    <dbReference type="NCBI Taxonomy" id="408172"/>
    <lineage>
        <taxon>unclassified sequences</taxon>
        <taxon>metagenomes</taxon>
        <taxon>ecological metagenomes</taxon>
    </lineage>
</organism>
<dbReference type="EMBL" id="UINC01135342">
    <property type="protein sequence ID" value="SVD19427.1"/>
    <property type="molecule type" value="Genomic_DNA"/>
</dbReference>
<dbReference type="CDD" id="cd03360">
    <property type="entry name" value="LbH_AT_putative"/>
    <property type="match status" value="1"/>
</dbReference>